<dbReference type="Proteomes" id="UP000031637">
    <property type="component" value="Chromosome"/>
</dbReference>
<evidence type="ECO:0000313" key="3">
    <source>
        <dbReference type="EMBL" id="BAO28128.1"/>
    </source>
</evidence>
<name>W0SEE8_9PROT</name>
<feature type="region of interest" description="Disordered" evidence="1">
    <location>
        <begin position="170"/>
        <end position="192"/>
    </location>
</feature>
<evidence type="ECO:0000256" key="2">
    <source>
        <dbReference type="SAM" id="SignalP"/>
    </source>
</evidence>
<sequence>MKRFLAGVLGAALLGSAQAADAPQIVTPAEARPALEVPQNRLGYAFEKPEILVRQRLFGLAHGISLLAAACLDLPAHSKPIQDAYAAWHAKQGKAIETIVRDLAHYYFGPRANEARWPDVSRALNLGDDIQPALNDLTLHAACASLPEAIGRPRYELDRMLVEGFEAVVASPRSGSPGTQSAPAPTVQKAAE</sequence>
<organism evidence="3 4">
    <name type="scientific">Sulfuritalea hydrogenivorans sk43H</name>
    <dbReference type="NCBI Taxonomy" id="1223802"/>
    <lineage>
        <taxon>Bacteria</taxon>
        <taxon>Pseudomonadati</taxon>
        <taxon>Pseudomonadota</taxon>
        <taxon>Betaproteobacteria</taxon>
        <taxon>Nitrosomonadales</taxon>
        <taxon>Sterolibacteriaceae</taxon>
        <taxon>Sulfuritalea</taxon>
    </lineage>
</organism>
<protein>
    <submittedName>
        <fullName evidence="3">Uncharacterized protein</fullName>
    </submittedName>
</protein>
<feature type="chain" id="PRO_5004795747" evidence="2">
    <location>
        <begin position="20"/>
        <end position="192"/>
    </location>
</feature>
<feature type="signal peptide" evidence="2">
    <location>
        <begin position="1"/>
        <end position="19"/>
    </location>
</feature>
<gene>
    <name evidence="3" type="ORF">SUTH_00312</name>
</gene>
<dbReference type="RefSeq" id="WP_041096550.1">
    <property type="nucleotide sequence ID" value="NZ_AP012547.1"/>
</dbReference>
<dbReference type="KEGG" id="shd:SUTH_00312"/>
<feature type="compositionally biased region" description="Polar residues" evidence="1">
    <location>
        <begin position="173"/>
        <end position="183"/>
    </location>
</feature>
<dbReference type="STRING" id="1223802.SUTH_00312"/>
<keyword evidence="4" id="KW-1185">Reference proteome</keyword>
<dbReference type="AlphaFoldDB" id="W0SEE8"/>
<dbReference type="OrthoDB" id="8561250at2"/>
<dbReference type="EMBL" id="AP012547">
    <property type="protein sequence ID" value="BAO28128.1"/>
    <property type="molecule type" value="Genomic_DNA"/>
</dbReference>
<keyword evidence="2" id="KW-0732">Signal</keyword>
<evidence type="ECO:0000256" key="1">
    <source>
        <dbReference type="SAM" id="MobiDB-lite"/>
    </source>
</evidence>
<reference evidence="3 4" key="1">
    <citation type="journal article" date="2014" name="Syst. Appl. Microbiol.">
        <title>Complete genomes of freshwater sulfur oxidizers Sulfuricella denitrificans skB26 and Sulfuritalea hydrogenivorans sk43H: genetic insights into the sulfur oxidation pathway of betaproteobacteria.</title>
        <authorList>
            <person name="Watanabe T."/>
            <person name="Kojima H."/>
            <person name="Fukui M."/>
        </authorList>
    </citation>
    <scope>NUCLEOTIDE SEQUENCE [LARGE SCALE GENOMIC DNA]</scope>
    <source>
        <strain evidence="3">DSM22779</strain>
    </source>
</reference>
<accession>W0SEE8</accession>
<proteinExistence type="predicted"/>
<dbReference type="HOGENOM" id="CLU_1414527_0_0_4"/>
<evidence type="ECO:0000313" key="4">
    <source>
        <dbReference type="Proteomes" id="UP000031637"/>
    </source>
</evidence>